<evidence type="ECO:0000256" key="1">
    <source>
        <dbReference type="SAM" id="Phobius"/>
    </source>
</evidence>
<comment type="caution">
    <text evidence="2">The sequence shown here is derived from an EMBL/GenBank/DDBJ whole genome shotgun (WGS) entry which is preliminary data.</text>
</comment>
<dbReference type="AlphaFoldDB" id="A0A3E0LU09"/>
<keyword evidence="1" id="KW-0812">Transmembrane</keyword>
<feature type="transmembrane region" description="Helical" evidence="1">
    <location>
        <begin position="110"/>
        <end position="133"/>
    </location>
</feature>
<evidence type="ECO:0000313" key="3">
    <source>
        <dbReference type="Proteomes" id="UP000256301"/>
    </source>
</evidence>
<dbReference type="EMBL" id="QQWE01000017">
    <property type="protein sequence ID" value="REJ51010.1"/>
    <property type="molecule type" value="Genomic_DNA"/>
</dbReference>
<reference evidence="2 3" key="1">
    <citation type="submission" date="2017-08" db="EMBL/GenBank/DDBJ databases">
        <title>Functional genomic and metabolic studies of the symbiotic interactions of six Microcystis-dominated communities.</title>
        <authorList>
            <person name="Li Q."/>
            <person name="Lin F."/>
        </authorList>
    </citation>
    <scope>NUCLEOTIDE SEQUENCE [LARGE SCALE GENOMIC DNA]</scope>
    <source>
        <strain evidence="2">DA14</strain>
    </source>
</reference>
<dbReference type="Proteomes" id="UP000256301">
    <property type="component" value="Unassembled WGS sequence"/>
</dbReference>
<accession>A0A3E0LU09</accession>
<keyword evidence="1" id="KW-0472">Membrane</keyword>
<sequence length="364" mass="40329">MRIYLYLLAGITSALLGWNIGQFFLTDVGLLKPAPEVILFPCIAISLAIGMVLNEIFISNPTRPKLNFRVARLPLLAAILLGILAGLASGGISQILFLPAIRVPTPIVRMLGWLLIGASVGLAEGLTWQFYNLEAGDKKRFRERFVRSLVFASVASLIAAILFELLRLGLRTMPPEIRNIEDPIGFSLLGLLLGLAFSITSSPSYMAALRAGKGFEYAGTIYEDINSQTSVNVFAYPYIQKSLKFVSKSFGGEEEDDKIEEGLSIQLPPTGKIKIGSSEKSDICIPFLPLHSADIEIKIRDAILYPNSKFYNTIAVNGNRLGTRDPVPLKHNYLVAFYSQERENPDEGKVYRFVYYNRFLDPQA</sequence>
<dbReference type="Gene3D" id="1.10.1760.20">
    <property type="match status" value="1"/>
</dbReference>
<feature type="transmembrane region" description="Helical" evidence="1">
    <location>
        <begin position="145"/>
        <end position="163"/>
    </location>
</feature>
<feature type="transmembrane region" description="Helical" evidence="1">
    <location>
        <begin position="70"/>
        <end position="98"/>
    </location>
</feature>
<proteinExistence type="predicted"/>
<gene>
    <name evidence="2" type="ORF">DWQ56_25365</name>
</gene>
<evidence type="ECO:0008006" key="4">
    <source>
        <dbReference type="Google" id="ProtNLM"/>
    </source>
</evidence>
<organism evidence="2 3">
    <name type="scientific">Microcystis aeruginosa DA14</name>
    <dbReference type="NCBI Taxonomy" id="1987506"/>
    <lineage>
        <taxon>Bacteria</taxon>
        <taxon>Bacillati</taxon>
        <taxon>Cyanobacteriota</taxon>
        <taxon>Cyanophyceae</taxon>
        <taxon>Oscillatoriophycideae</taxon>
        <taxon>Chroococcales</taxon>
        <taxon>Microcystaceae</taxon>
        <taxon>Microcystis</taxon>
    </lineage>
</organism>
<evidence type="ECO:0000313" key="2">
    <source>
        <dbReference type="EMBL" id="REJ51010.1"/>
    </source>
</evidence>
<feature type="transmembrane region" description="Helical" evidence="1">
    <location>
        <begin position="183"/>
        <end position="200"/>
    </location>
</feature>
<keyword evidence="1" id="KW-1133">Transmembrane helix</keyword>
<name>A0A3E0LU09_MICAE</name>
<feature type="transmembrane region" description="Helical" evidence="1">
    <location>
        <begin position="37"/>
        <end position="58"/>
    </location>
</feature>
<protein>
    <recommendedName>
        <fullName evidence="4">FHA domain-containing protein</fullName>
    </recommendedName>
</protein>
<feature type="transmembrane region" description="Helical" evidence="1">
    <location>
        <begin position="5"/>
        <end position="25"/>
    </location>
</feature>